<dbReference type="SUPFAM" id="SSF56219">
    <property type="entry name" value="DNase I-like"/>
    <property type="match status" value="1"/>
</dbReference>
<keyword evidence="2" id="KW-0540">Nuclease</keyword>
<comment type="caution">
    <text evidence="2">The sequence shown here is derived from an EMBL/GenBank/DDBJ whole genome shotgun (WGS) entry which is preliminary data.</text>
</comment>
<dbReference type="InterPro" id="IPR036691">
    <property type="entry name" value="Endo/exonu/phosph_ase_sf"/>
</dbReference>
<gene>
    <name evidence="2" type="ORF">J2Z80_002476</name>
</gene>
<evidence type="ECO:0000313" key="3">
    <source>
        <dbReference type="Proteomes" id="UP001166402"/>
    </source>
</evidence>
<evidence type="ECO:0000313" key="2">
    <source>
        <dbReference type="EMBL" id="MBP2072932.1"/>
    </source>
</evidence>
<keyword evidence="3" id="KW-1185">Reference proteome</keyword>
<name>A0ABS4NGZ4_9THEO</name>
<dbReference type="PANTHER" id="PTHR14859">
    <property type="entry name" value="CALCOFLUOR WHITE HYPERSENSITIVE PROTEIN PRECURSOR"/>
    <property type="match status" value="1"/>
</dbReference>
<dbReference type="Gene3D" id="3.60.10.10">
    <property type="entry name" value="Endonuclease/exonuclease/phosphatase"/>
    <property type="match status" value="1"/>
</dbReference>
<dbReference type="RefSeq" id="WP_209454619.1">
    <property type="nucleotide sequence ID" value="NZ_JAGGLT010000030.1"/>
</dbReference>
<reference evidence="2" key="1">
    <citation type="submission" date="2021-03" db="EMBL/GenBank/DDBJ databases">
        <title>Genomic Encyclopedia of Type Strains, Phase IV (KMG-IV): sequencing the most valuable type-strain genomes for metagenomic binning, comparative biology and taxonomic classification.</title>
        <authorList>
            <person name="Goeker M."/>
        </authorList>
    </citation>
    <scope>NUCLEOTIDE SEQUENCE</scope>
    <source>
        <strain evidence="2">DSM 101588</strain>
    </source>
</reference>
<feature type="domain" description="Endonuclease/exonuclease/phosphatase" evidence="1">
    <location>
        <begin position="6"/>
        <end position="239"/>
    </location>
</feature>
<dbReference type="GO" id="GO:0004519">
    <property type="term" value="F:endonuclease activity"/>
    <property type="evidence" value="ECO:0007669"/>
    <property type="project" value="UniProtKB-KW"/>
</dbReference>
<protein>
    <submittedName>
        <fullName evidence="2">Endonuclease/exonuclease/phosphatase family metal-dependent hydrolase</fullName>
    </submittedName>
</protein>
<dbReference type="Proteomes" id="UP001166402">
    <property type="component" value="Unassembled WGS sequence"/>
</dbReference>
<accession>A0ABS4NGZ4</accession>
<sequence>MTINILTWNIKAGQNKDGDYPDPKTENLDKIADEIKTSGASIVCLQEVDAYTIRSGTNIHQAEYISNKLTAITGTTWNYKYITSINMNPGYYGNAIISSCSLTTALRVYLSKVNSSENRSFLLVRVDFGSSYFYVGTAHLGLNGDQVIQAQKIKDELNNNGFSNERLIIGCDLNDGENSDTYNIMLNNVFSIVDSGPAGICTLECYNNSNNPKIDFLFNCGTSIDATKSKVLQVDISDHRPVMAYIND</sequence>
<dbReference type="InterPro" id="IPR005135">
    <property type="entry name" value="Endo/exonuclease/phosphatase"/>
</dbReference>
<evidence type="ECO:0000259" key="1">
    <source>
        <dbReference type="Pfam" id="PF03372"/>
    </source>
</evidence>
<dbReference type="InterPro" id="IPR051916">
    <property type="entry name" value="GPI-anchor_lipid_remodeler"/>
</dbReference>
<proteinExistence type="predicted"/>
<dbReference type="Pfam" id="PF03372">
    <property type="entry name" value="Exo_endo_phos"/>
    <property type="match status" value="1"/>
</dbReference>
<dbReference type="EMBL" id="JAGGLT010000030">
    <property type="protein sequence ID" value="MBP2072932.1"/>
    <property type="molecule type" value="Genomic_DNA"/>
</dbReference>
<organism evidence="2 3">
    <name type="scientific">Thermoanaerobacterium butyriciformans</name>
    <dbReference type="NCBI Taxonomy" id="1702242"/>
    <lineage>
        <taxon>Bacteria</taxon>
        <taxon>Bacillati</taxon>
        <taxon>Bacillota</taxon>
        <taxon>Clostridia</taxon>
        <taxon>Thermoanaerobacterales</taxon>
        <taxon>Thermoanaerobacteraceae</taxon>
        <taxon>Thermoanaerobacterium</taxon>
    </lineage>
</organism>
<dbReference type="GO" id="GO:0016787">
    <property type="term" value="F:hydrolase activity"/>
    <property type="evidence" value="ECO:0007669"/>
    <property type="project" value="UniProtKB-KW"/>
</dbReference>
<keyword evidence="2" id="KW-0378">Hydrolase</keyword>
<keyword evidence="2" id="KW-0255">Endonuclease</keyword>
<dbReference type="PANTHER" id="PTHR14859:SF1">
    <property type="entry name" value="PGAP2-INTERACTING PROTEIN"/>
    <property type="match status" value="1"/>
</dbReference>